<comment type="catalytic activity">
    <reaction evidence="5">
        <text>N,N-dimethyl-1,4-phenylenediamine + anthranilate + 2 NAD(+) = 2-(4-dimethylaminophenyl)diazenylbenzoate + 2 NADH + 2 H(+)</text>
        <dbReference type="Rhea" id="RHEA:55872"/>
        <dbReference type="ChEBI" id="CHEBI:15378"/>
        <dbReference type="ChEBI" id="CHEBI:15783"/>
        <dbReference type="ChEBI" id="CHEBI:16567"/>
        <dbReference type="ChEBI" id="CHEBI:57540"/>
        <dbReference type="ChEBI" id="CHEBI:57945"/>
        <dbReference type="ChEBI" id="CHEBI:71579"/>
        <dbReference type="EC" id="1.7.1.17"/>
    </reaction>
    <physiologicalReaction direction="right-to-left" evidence="5">
        <dbReference type="Rhea" id="RHEA:55874"/>
    </physiologicalReaction>
</comment>
<comment type="caution">
    <text evidence="8">The sequence shown here is derived from an EMBL/GenBank/DDBJ whole genome shotgun (WGS) entry which is preliminary data.</text>
</comment>
<name>A0ABX2G2T7_9BURK</name>
<sequence length="211" mass="23209">MTHTPLLVRIDSSARLQDSTSRQLADEVEQAWRQAHPSGTVLRRDLALQALPHLEDATIQGFYTAPDAMTSALREATALSDTLIDELKSAHTLLISAPIYNFSIPSALKAWIDQVVRIGYTFSFDGHQFTGLVTRPRAVLALAYGAEGYQDPGRLMAMDHLRPYLTQLLGFLGIGQIDVLSVEGTSTQPETAQADRASARQQMLALFSRQD</sequence>
<dbReference type="PANTHER" id="PTHR43741:SF2">
    <property type="entry name" value="FMN-DEPENDENT NADH:QUINONE OXIDOREDUCTASE"/>
    <property type="match status" value="1"/>
</dbReference>
<dbReference type="EMBL" id="JABSNM010000009">
    <property type="protein sequence ID" value="NRT56608.1"/>
    <property type="molecule type" value="Genomic_DNA"/>
</dbReference>
<dbReference type="Gene3D" id="3.40.50.360">
    <property type="match status" value="1"/>
</dbReference>
<evidence type="ECO:0000259" key="7">
    <source>
        <dbReference type="Pfam" id="PF02525"/>
    </source>
</evidence>
<keyword evidence="4 6" id="KW-0520">NAD</keyword>
<dbReference type="Pfam" id="PF02525">
    <property type="entry name" value="Flavodoxin_2"/>
    <property type="match status" value="1"/>
</dbReference>
<evidence type="ECO:0000256" key="6">
    <source>
        <dbReference type="HAMAP-Rule" id="MF_01216"/>
    </source>
</evidence>
<dbReference type="SUPFAM" id="SSF52218">
    <property type="entry name" value="Flavoproteins"/>
    <property type="match status" value="1"/>
</dbReference>
<dbReference type="InterPro" id="IPR029039">
    <property type="entry name" value="Flavoprotein-like_sf"/>
</dbReference>
<evidence type="ECO:0000256" key="5">
    <source>
        <dbReference type="ARBA" id="ARBA00048542"/>
    </source>
</evidence>
<keyword evidence="3 6" id="KW-0560">Oxidoreductase</keyword>
<comment type="catalytic activity">
    <reaction evidence="6">
        <text>2 a quinone + NADH + H(+) = 2 a 1,4-benzosemiquinone + NAD(+)</text>
        <dbReference type="Rhea" id="RHEA:65952"/>
        <dbReference type="ChEBI" id="CHEBI:15378"/>
        <dbReference type="ChEBI" id="CHEBI:57540"/>
        <dbReference type="ChEBI" id="CHEBI:57945"/>
        <dbReference type="ChEBI" id="CHEBI:132124"/>
        <dbReference type="ChEBI" id="CHEBI:134225"/>
    </reaction>
</comment>
<accession>A0ABX2G2T7</accession>
<evidence type="ECO:0000256" key="4">
    <source>
        <dbReference type="ARBA" id="ARBA00023027"/>
    </source>
</evidence>
<comment type="cofactor">
    <cofactor evidence="6">
        <name>FMN</name>
        <dbReference type="ChEBI" id="CHEBI:58210"/>
    </cofactor>
    <text evidence="6">Binds 1 FMN per subunit.</text>
</comment>
<evidence type="ECO:0000313" key="9">
    <source>
        <dbReference type="Proteomes" id="UP001516061"/>
    </source>
</evidence>
<evidence type="ECO:0000256" key="3">
    <source>
        <dbReference type="ARBA" id="ARBA00023002"/>
    </source>
</evidence>
<keyword evidence="1 6" id="KW-0285">Flavoprotein</keyword>
<dbReference type="HAMAP" id="MF_01216">
    <property type="entry name" value="Azoreductase_type1"/>
    <property type="match status" value="1"/>
</dbReference>
<dbReference type="GO" id="GO:0016491">
    <property type="term" value="F:oxidoreductase activity"/>
    <property type="evidence" value="ECO:0007669"/>
    <property type="project" value="UniProtKB-KW"/>
</dbReference>
<keyword evidence="2 6" id="KW-0288">FMN</keyword>
<organism evidence="8 9">
    <name type="scientific">Sphaerotilus uruguayifluvii</name>
    <dbReference type="NCBI Taxonomy" id="2735897"/>
    <lineage>
        <taxon>Bacteria</taxon>
        <taxon>Pseudomonadati</taxon>
        <taxon>Pseudomonadota</taxon>
        <taxon>Betaproteobacteria</taxon>
        <taxon>Burkholderiales</taxon>
        <taxon>Sphaerotilaceae</taxon>
        <taxon>Sphaerotilus</taxon>
    </lineage>
</organism>
<dbReference type="InterPro" id="IPR050104">
    <property type="entry name" value="FMN-dep_NADH:Q_OxRdtase_AzoR1"/>
</dbReference>
<feature type="binding site" evidence="6">
    <location>
        <position position="13"/>
    </location>
    <ligand>
        <name>FMN</name>
        <dbReference type="ChEBI" id="CHEBI:58210"/>
    </ligand>
</feature>
<evidence type="ECO:0000256" key="1">
    <source>
        <dbReference type="ARBA" id="ARBA00022630"/>
    </source>
</evidence>
<protein>
    <recommendedName>
        <fullName evidence="6">FMN dependent NADH:quinone oxidoreductase</fullName>
        <ecNumber evidence="6">1.6.5.-</ecNumber>
    </recommendedName>
    <alternativeName>
        <fullName evidence="6">Azo-dye reductase</fullName>
    </alternativeName>
    <alternativeName>
        <fullName evidence="6">FMN-dependent NADH-azo compound oxidoreductase</fullName>
    </alternativeName>
    <alternativeName>
        <fullName evidence="6">FMN-dependent NADH-azoreductase</fullName>
        <ecNumber evidence="6">1.7.1.17</ecNumber>
    </alternativeName>
</protein>
<dbReference type="EC" id="1.7.1.17" evidence="6"/>
<comment type="similarity">
    <text evidence="6">Belongs to the azoreductase type 1 family.</text>
</comment>
<comment type="caution">
    <text evidence="6">Lacks conserved residue(s) required for the propagation of feature annotation.</text>
</comment>
<feature type="domain" description="Flavodoxin-like fold" evidence="7">
    <location>
        <begin position="9"/>
        <end position="205"/>
    </location>
</feature>
<reference evidence="8 9" key="1">
    <citation type="submission" date="2020-05" db="EMBL/GenBank/DDBJ databases">
        <title>Genomic Encyclopedia of Type Strains, Phase IV (KMG-V): Genome sequencing to study the core and pangenomes of soil and plant-associated prokaryotes.</title>
        <authorList>
            <person name="Whitman W."/>
        </authorList>
    </citation>
    <scope>NUCLEOTIDE SEQUENCE [LARGE SCALE GENOMIC DNA]</scope>
    <source>
        <strain evidence="8 9">C29</strain>
    </source>
</reference>
<comment type="function">
    <text evidence="6">Quinone reductase that provides resistance to thiol-specific stress caused by electrophilic quinones.</text>
</comment>
<dbReference type="EC" id="1.6.5.-" evidence="6"/>
<dbReference type="InterPro" id="IPR003680">
    <property type="entry name" value="Flavodoxin_fold"/>
</dbReference>
<dbReference type="Proteomes" id="UP001516061">
    <property type="component" value="Unassembled WGS sequence"/>
</dbReference>
<comment type="subunit">
    <text evidence="6">Homodimer.</text>
</comment>
<comment type="function">
    <text evidence="6">Also exhibits azoreductase activity. Catalyzes the reductive cleavage of the azo bond in aromatic azo compounds to the corresponding amines.</text>
</comment>
<keyword evidence="9" id="KW-1185">Reference proteome</keyword>
<dbReference type="PANTHER" id="PTHR43741">
    <property type="entry name" value="FMN-DEPENDENT NADH-AZOREDUCTASE 1"/>
    <property type="match status" value="1"/>
</dbReference>
<dbReference type="RefSeq" id="WP_173805621.1">
    <property type="nucleotide sequence ID" value="NZ_JABSNM010000009.1"/>
</dbReference>
<evidence type="ECO:0000313" key="8">
    <source>
        <dbReference type="EMBL" id="NRT56608.1"/>
    </source>
</evidence>
<proteinExistence type="inferred from homology"/>
<feature type="binding site" evidence="6">
    <location>
        <begin position="19"/>
        <end position="21"/>
    </location>
    <ligand>
        <name>FMN</name>
        <dbReference type="ChEBI" id="CHEBI:58210"/>
    </ligand>
</feature>
<evidence type="ECO:0000256" key="2">
    <source>
        <dbReference type="ARBA" id="ARBA00022643"/>
    </source>
</evidence>
<dbReference type="InterPro" id="IPR023048">
    <property type="entry name" value="NADH:quinone_OxRdtase_FMN_depd"/>
</dbReference>
<gene>
    <name evidence="6" type="primary">azoR</name>
    <name evidence="8" type="ORF">HNQ01_002351</name>
</gene>